<dbReference type="InterPro" id="IPR008920">
    <property type="entry name" value="TF_FadR/GntR_C"/>
</dbReference>
<keyword evidence="2" id="KW-0238">DNA-binding</keyword>
<dbReference type="Pfam" id="PF07729">
    <property type="entry name" value="FCD"/>
    <property type="match status" value="1"/>
</dbReference>
<dbReference type="Proteomes" id="UP000052022">
    <property type="component" value="Unassembled WGS sequence"/>
</dbReference>
<evidence type="ECO:0000313" key="5">
    <source>
        <dbReference type="EMBL" id="CUH80539.1"/>
    </source>
</evidence>
<dbReference type="OrthoDB" id="7834120at2"/>
<organism evidence="5 6">
    <name type="scientific">Tritonibacter multivorans</name>
    <dbReference type="NCBI Taxonomy" id="928856"/>
    <lineage>
        <taxon>Bacteria</taxon>
        <taxon>Pseudomonadati</taxon>
        <taxon>Pseudomonadota</taxon>
        <taxon>Alphaproteobacteria</taxon>
        <taxon>Rhodobacterales</taxon>
        <taxon>Paracoccaceae</taxon>
        <taxon>Tritonibacter</taxon>
    </lineage>
</organism>
<dbReference type="SUPFAM" id="SSF46785">
    <property type="entry name" value="Winged helix' DNA-binding domain"/>
    <property type="match status" value="1"/>
</dbReference>
<dbReference type="Gene3D" id="1.10.10.10">
    <property type="entry name" value="Winged helix-like DNA-binding domain superfamily/Winged helix DNA-binding domain"/>
    <property type="match status" value="1"/>
</dbReference>
<dbReference type="Pfam" id="PF00392">
    <property type="entry name" value="GntR"/>
    <property type="match status" value="1"/>
</dbReference>
<accession>A0A0P1GG38</accession>
<dbReference type="InterPro" id="IPR036390">
    <property type="entry name" value="WH_DNA-bd_sf"/>
</dbReference>
<dbReference type="Gene3D" id="1.20.120.530">
    <property type="entry name" value="GntR ligand-binding domain-like"/>
    <property type="match status" value="1"/>
</dbReference>
<protein>
    <submittedName>
        <fullName evidence="5">HTH-type transcriptional regulator McbR</fullName>
    </submittedName>
</protein>
<dbReference type="SMART" id="SM00895">
    <property type="entry name" value="FCD"/>
    <property type="match status" value="1"/>
</dbReference>
<dbReference type="PROSITE" id="PS50949">
    <property type="entry name" value="HTH_GNTR"/>
    <property type="match status" value="1"/>
</dbReference>
<reference evidence="5 6" key="1">
    <citation type="submission" date="2015-09" db="EMBL/GenBank/DDBJ databases">
        <authorList>
            <consortium name="Swine Surveillance"/>
        </authorList>
    </citation>
    <scope>NUCLEOTIDE SEQUENCE [LARGE SCALE GENOMIC DNA]</scope>
    <source>
        <strain evidence="5 6">CECT 7557</strain>
    </source>
</reference>
<keyword evidence="6" id="KW-1185">Reference proteome</keyword>
<dbReference type="InterPro" id="IPR011711">
    <property type="entry name" value="GntR_C"/>
</dbReference>
<keyword evidence="1" id="KW-0805">Transcription regulation</keyword>
<gene>
    <name evidence="5" type="primary">mcbR_5</name>
    <name evidence="5" type="ORF">TRM7557_02954</name>
</gene>
<dbReference type="RefSeq" id="WP_058290968.1">
    <property type="nucleotide sequence ID" value="NZ_CYSD01000039.1"/>
</dbReference>
<dbReference type="EMBL" id="CYSD01000039">
    <property type="protein sequence ID" value="CUH80539.1"/>
    <property type="molecule type" value="Genomic_DNA"/>
</dbReference>
<dbReference type="PRINTS" id="PR00035">
    <property type="entry name" value="HTHGNTR"/>
</dbReference>
<sequence>MAGRRLVQKQSLPEIIANDLRERILSGEIPEGAAIQQEVLAEEYGVSRMPVREALKRLNAEGLLSWETNRGGSVVKHSLNEIGEIFDLRALIEVDLFRRAIPNMTATDFMRCEELLAEMEVSYAANDVARWGQLNHDYHTALYRAANRRLTDDVLIRIALQSDRYVRIHLSVMKQRDPAREEHRKLLDLAQQGDVAGAGALLERHILRTRDALLELVAKQRSQMGD</sequence>
<evidence type="ECO:0000259" key="4">
    <source>
        <dbReference type="PROSITE" id="PS50949"/>
    </source>
</evidence>
<dbReference type="GO" id="GO:0003677">
    <property type="term" value="F:DNA binding"/>
    <property type="evidence" value="ECO:0007669"/>
    <property type="project" value="UniProtKB-KW"/>
</dbReference>
<keyword evidence="3" id="KW-0804">Transcription</keyword>
<dbReference type="PANTHER" id="PTHR43537:SF41">
    <property type="entry name" value="TRANSCRIPTIONAL REGULATORY PROTEIN"/>
    <property type="match status" value="1"/>
</dbReference>
<dbReference type="PANTHER" id="PTHR43537">
    <property type="entry name" value="TRANSCRIPTIONAL REGULATOR, GNTR FAMILY"/>
    <property type="match status" value="1"/>
</dbReference>
<evidence type="ECO:0000313" key="6">
    <source>
        <dbReference type="Proteomes" id="UP000052022"/>
    </source>
</evidence>
<dbReference type="InterPro" id="IPR000524">
    <property type="entry name" value="Tscrpt_reg_HTH_GntR"/>
</dbReference>
<dbReference type="SMART" id="SM00345">
    <property type="entry name" value="HTH_GNTR"/>
    <property type="match status" value="1"/>
</dbReference>
<dbReference type="STRING" id="928856.SAMN04488049_104238"/>
<proteinExistence type="predicted"/>
<dbReference type="AlphaFoldDB" id="A0A0P1GG38"/>
<evidence type="ECO:0000256" key="1">
    <source>
        <dbReference type="ARBA" id="ARBA00023015"/>
    </source>
</evidence>
<name>A0A0P1GG38_9RHOB</name>
<dbReference type="SUPFAM" id="SSF48008">
    <property type="entry name" value="GntR ligand-binding domain-like"/>
    <property type="match status" value="1"/>
</dbReference>
<feature type="domain" description="HTH gntR-type" evidence="4">
    <location>
        <begin position="10"/>
        <end position="78"/>
    </location>
</feature>
<evidence type="ECO:0000256" key="2">
    <source>
        <dbReference type="ARBA" id="ARBA00023125"/>
    </source>
</evidence>
<dbReference type="CDD" id="cd07377">
    <property type="entry name" value="WHTH_GntR"/>
    <property type="match status" value="1"/>
</dbReference>
<evidence type="ECO:0000256" key="3">
    <source>
        <dbReference type="ARBA" id="ARBA00023163"/>
    </source>
</evidence>
<dbReference type="InterPro" id="IPR036388">
    <property type="entry name" value="WH-like_DNA-bd_sf"/>
</dbReference>
<dbReference type="GO" id="GO:0003700">
    <property type="term" value="F:DNA-binding transcription factor activity"/>
    <property type="evidence" value="ECO:0007669"/>
    <property type="project" value="InterPro"/>
</dbReference>